<comment type="similarity">
    <text evidence="1">Belongs to the fungal hydrophobin family.</text>
</comment>
<dbReference type="AlphaFoldDB" id="A0A4P9WVD5"/>
<gene>
    <name evidence="2" type="ORF">CAUPRSCDRAFT_11043</name>
</gene>
<feature type="signal peptide" evidence="1">
    <location>
        <begin position="1"/>
        <end position="19"/>
    </location>
</feature>
<protein>
    <recommendedName>
        <fullName evidence="1">Hydrophobin</fullName>
    </recommendedName>
</protein>
<keyword evidence="1" id="KW-0732">Signal</keyword>
<dbReference type="InterPro" id="IPR001338">
    <property type="entry name" value="Class_I_Hydrophobin"/>
</dbReference>
<dbReference type="Pfam" id="PF01185">
    <property type="entry name" value="Hydrophobin"/>
    <property type="match status" value="1"/>
</dbReference>
<evidence type="ECO:0000313" key="2">
    <source>
        <dbReference type="EMBL" id="RKO97274.1"/>
    </source>
</evidence>
<keyword evidence="1" id="KW-0964">Secreted</keyword>
<sequence>MQFTTLLAFFATAFVAVSAVPANSVCGNGDLHCCEQSFDSDSAGAGILGNILGGLTAGVNCVPITAAVLGIAGQSTCQAKTLCCSGDTIQQGLVNFGCTNLAADVL</sequence>
<evidence type="ECO:0000256" key="1">
    <source>
        <dbReference type="RuleBase" id="RU365009"/>
    </source>
</evidence>
<name>A0A4P9WVD5_9FUNG</name>
<dbReference type="GO" id="GO:0009277">
    <property type="term" value="C:fungal-type cell wall"/>
    <property type="evidence" value="ECO:0007669"/>
    <property type="project" value="InterPro"/>
</dbReference>
<dbReference type="Proteomes" id="UP000268535">
    <property type="component" value="Unassembled WGS sequence"/>
</dbReference>
<accession>A0A4P9WVD5</accession>
<dbReference type="CDD" id="cd23507">
    <property type="entry name" value="hydrophobin_I"/>
    <property type="match status" value="1"/>
</dbReference>
<dbReference type="EMBL" id="ML009332">
    <property type="protein sequence ID" value="RKO97274.1"/>
    <property type="molecule type" value="Genomic_DNA"/>
</dbReference>
<evidence type="ECO:0000313" key="3">
    <source>
        <dbReference type="Proteomes" id="UP000268535"/>
    </source>
</evidence>
<dbReference type="GO" id="GO:0005199">
    <property type="term" value="F:structural constituent of cell wall"/>
    <property type="evidence" value="ECO:0007669"/>
    <property type="project" value="InterPro"/>
</dbReference>
<organism evidence="2 3">
    <name type="scientific">Caulochytrium protostelioides</name>
    <dbReference type="NCBI Taxonomy" id="1555241"/>
    <lineage>
        <taxon>Eukaryota</taxon>
        <taxon>Fungi</taxon>
        <taxon>Fungi incertae sedis</taxon>
        <taxon>Chytridiomycota</taxon>
        <taxon>Chytridiomycota incertae sedis</taxon>
        <taxon>Chytridiomycetes</taxon>
        <taxon>Caulochytriales</taxon>
        <taxon>Caulochytriaceae</taxon>
        <taxon>Caulochytrium</taxon>
    </lineage>
</organism>
<keyword evidence="1" id="KW-0134">Cell wall</keyword>
<proteinExistence type="inferred from homology"/>
<keyword evidence="1" id="KW-1015">Disulfide bond</keyword>
<feature type="chain" id="PRO_5021042463" description="Hydrophobin" evidence="1">
    <location>
        <begin position="20"/>
        <end position="106"/>
    </location>
</feature>
<dbReference type="SMART" id="SM00075">
    <property type="entry name" value="HYDRO"/>
    <property type="match status" value="1"/>
</dbReference>
<comment type="subcellular location">
    <subcellularLocation>
        <location evidence="1">Secreted</location>
        <location evidence="1">Cell wall</location>
    </subcellularLocation>
</comment>
<reference evidence="3" key="1">
    <citation type="journal article" date="2018" name="Nat. Microbiol.">
        <title>Leveraging single-cell genomics to expand the fungal tree of life.</title>
        <authorList>
            <person name="Ahrendt S.R."/>
            <person name="Quandt C.A."/>
            <person name="Ciobanu D."/>
            <person name="Clum A."/>
            <person name="Salamov A."/>
            <person name="Andreopoulos B."/>
            <person name="Cheng J.F."/>
            <person name="Woyke T."/>
            <person name="Pelin A."/>
            <person name="Henrissat B."/>
            <person name="Reynolds N.K."/>
            <person name="Benny G.L."/>
            <person name="Smith M.E."/>
            <person name="James T.Y."/>
            <person name="Grigoriev I.V."/>
        </authorList>
    </citation>
    <scope>NUCLEOTIDE SEQUENCE [LARGE SCALE GENOMIC DNA]</scope>
    <source>
        <strain evidence="3">ATCC 52028</strain>
    </source>
</reference>